<keyword evidence="2" id="KW-1185">Reference proteome</keyword>
<dbReference type="eggNOG" id="COG1514">
    <property type="taxonomic scope" value="Bacteria"/>
</dbReference>
<evidence type="ECO:0000313" key="2">
    <source>
        <dbReference type="Proteomes" id="UP000008838"/>
    </source>
</evidence>
<dbReference type="KEGG" id="krh:KRH_04950"/>
<dbReference type="InterPro" id="IPR009097">
    <property type="entry name" value="Cyclic_Pdiesterase"/>
</dbReference>
<dbReference type="STRING" id="378753.KRH_04950"/>
<evidence type="ECO:0000313" key="1">
    <source>
        <dbReference type="EMBL" id="BAG28842.1"/>
    </source>
</evidence>
<dbReference type="Proteomes" id="UP000008838">
    <property type="component" value="Chromosome"/>
</dbReference>
<evidence type="ECO:0008006" key="3">
    <source>
        <dbReference type="Google" id="ProtNLM"/>
    </source>
</evidence>
<organism evidence="1 2">
    <name type="scientific">Kocuria rhizophila (strain ATCC 9341 / DSM 348 / NBRC 103217 / DC2201)</name>
    <dbReference type="NCBI Taxonomy" id="378753"/>
    <lineage>
        <taxon>Bacteria</taxon>
        <taxon>Bacillati</taxon>
        <taxon>Actinomycetota</taxon>
        <taxon>Actinomycetes</taxon>
        <taxon>Micrococcales</taxon>
        <taxon>Micrococcaceae</taxon>
        <taxon>Kocuria</taxon>
    </lineage>
</organism>
<sequence length="170" mass="18457">MPLHSLDLVFSPAHDAAIRERWDALERAGLPNLARHRGSSNAPHVTVLSAPRFEESVLQRARELFGTLLPCTLPVTGLVVLGRGPWVLAEALAVPAAVLTAVEDLRALQTDGPEESRPWVPHVTLAKRMDGPTVARALEVLGASPAPEILEVTALRRWNPELRETTVEAP</sequence>
<name>B2GHK3_KOCRD</name>
<dbReference type="RefSeq" id="WP_012397568.1">
    <property type="nucleotide sequence ID" value="NC_010617.1"/>
</dbReference>
<dbReference type="Gene3D" id="3.90.1140.10">
    <property type="entry name" value="Cyclic phosphodiesterase"/>
    <property type="match status" value="1"/>
</dbReference>
<dbReference type="HOGENOM" id="CLU_094015_2_0_11"/>
<dbReference type="SUPFAM" id="SSF55144">
    <property type="entry name" value="LigT-like"/>
    <property type="match status" value="1"/>
</dbReference>
<accession>B2GHK3</accession>
<protein>
    <recommendedName>
        <fullName evidence="3">2'-5' RNA ligase family protein</fullName>
    </recommendedName>
</protein>
<dbReference type="AlphaFoldDB" id="B2GHK3"/>
<dbReference type="Pfam" id="PF13563">
    <property type="entry name" value="2_5_RNA_ligase2"/>
    <property type="match status" value="1"/>
</dbReference>
<proteinExistence type="predicted"/>
<reference evidence="1 2" key="1">
    <citation type="journal article" date="2008" name="J. Bacteriol.">
        <title>Complete genome sequence of the soil actinomycete Kocuria rhizophila.</title>
        <authorList>
            <person name="Takarada H."/>
            <person name="Sekine M."/>
            <person name="Kosugi H."/>
            <person name="Matsuo Y."/>
            <person name="Fujisawa T."/>
            <person name="Omata S."/>
            <person name="Kishi E."/>
            <person name="Shimizu A."/>
            <person name="Tsukatani N."/>
            <person name="Tanikawa S."/>
            <person name="Fujita N."/>
            <person name="Harayama S."/>
        </authorList>
    </citation>
    <scope>NUCLEOTIDE SEQUENCE [LARGE SCALE GENOMIC DNA]</scope>
    <source>
        <strain evidence="2">ATCC 9341 / DSM 348 / NBRC 103217 / DC2201</strain>
    </source>
</reference>
<dbReference type="EMBL" id="AP009152">
    <property type="protein sequence ID" value="BAG28842.1"/>
    <property type="molecule type" value="Genomic_DNA"/>
</dbReference>
<dbReference type="OrthoDB" id="3397424at2"/>
<gene>
    <name evidence="1" type="ordered locus">KRH_04950</name>
</gene>